<name>A0ABS5B071_9STRE</name>
<evidence type="ECO:0000313" key="3">
    <source>
        <dbReference type="Proteomes" id="UP001519349"/>
    </source>
</evidence>
<feature type="transmembrane region" description="Helical" evidence="1">
    <location>
        <begin position="78"/>
        <end position="98"/>
    </location>
</feature>
<keyword evidence="1" id="KW-0472">Membrane</keyword>
<dbReference type="EMBL" id="QFAY01000040">
    <property type="protein sequence ID" value="MBP2622232.1"/>
    <property type="molecule type" value="Genomic_DNA"/>
</dbReference>
<comment type="caution">
    <text evidence="2">The sequence shown here is derived from an EMBL/GenBank/DDBJ whole genome shotgun (WGS) entry which is preliminary data.</text>
</comment>
<accession>A0ABS5B071</accession>
<evidence type="ECO:0000256" key="1">
    <source>
        <dbReference type="SAM" id="Phobius"/>
    </source>
</evidence>
<protein>
    <recommendedName>
        <fullName evidence="4">Cell wall-active antibiotics response LiaF-like C-terminal domain-containing protein</fullName>
    </recommendedName>
</protein>
<feature type="transmembrane region" description="Helical" evidence="1">
    <location>
        <begin position="53"/>
        <end position="72"/>
    </location>
</feature>
<proteinExistence type="predicted"/>
<organism evidence="2 3">
    <name type="scientific">Streptococcus panodentis</name>
    <dbReference type="NCBI Taxonomy" id="1581472"/>
    <lineage>
        <taxon>Bacteria</taxon>
        <taxon>Bacillati</taxon>
        <taxon>Bacillota</taxon>
        <taxon>Bacilli</taxon>
        <taxon>Lactobacillales</taxon>
        <taxon>Streptococcaceae</taxon>
        <taxon>Streptococcus</taxon>
    </lineage>
</organism>
<gene>
    <name evidence="2" type="ORF">DHL47_13070</name>
</gene>
<reference evidence="2 3" key="1">
    <citation type="submission" date="2018-05" db="EMBL/GenBank/DDBJ databases">
        <title>Draft genome sequence of Streptococcus panodentis CCUG 70867T.</title>
        <authorList>
            <person name="Salva-Serra F."/>
            <person name="Mendez V."/>
            <person name="Jaen-Luchoro D."/>
            <person name="Gonzales-Siles L."/>
            <person name="Karlsson R."/>
            <person name="Engstrom-Jakobsson H."/>
            <person name="Busquets A."/>
            <person name="Gomila M."/>
            <person name="Pineiro-Iglesias B."/>
            <person name="Bennasar-Figueras A."/>
            <person name="Seeger M."/>
            <person name="Moore E."/>
        </authorList>
    </citation>
    <scope>NUCLEOTIDE SEQUENCE [LARGE SCALE GENOMIC DNA]</scope>
    <source>
        <strain evidence="2 3">CCUG 70867</strain>
    </source>
</reference>
<keyword evidence="3" id="KW-1185">Reference proteome</keyword>
<feature type="transmembrane region" description="Helical" evidence="1">
    <location>
        <begin position="30"/>
        <end position="46"/>
    </location>
</feature>
<evidence type="ECO:0008006" key="4">
    <source>
        <dbReference type="Google" id="ProtNLM"/>
    </source>
</evidence>
<dbReference type="RefSeq" id="WP_002908050.1">
    <property type="nucleotide sequence ID" value="NZ_QFAY01000040.1"/>
</dbReference>
<dbReference type="Proteomes" id="UP001519349">
    <property type="component" value="Unassembled WGS sequence"/>
</dbReference>
<sequence>MRKTILGLACLLLAAWVLLQGNFGIPVIHINVWPLLVIMGFVYFSAESFYSGNIPLGFIFAIIAFIIANSTYDLLPNISASAVSFAGILACIGVNFLVKPSKKWKLRHFSKHFSGEEIGGEGIVFGSGTRYVNKDNFSYDELTCSFGSAKVYFDNAKIAGDSATFKVEVAFGNATLFVPSSWQVVSKVACAFGGVSQVRDTSEKEKTLYLEGSVAFGHLKVIYI</sequence>
<evidence type="ECO:0000313" key="2">
    <source>
        <dbReference type="EMBL" id="MBP2622232.1"/>
    </source>
</evidence>
<keyword evidence="1" id="KW-1133">Transmembrane helix</keyword>
<keyword evidence="1" id="KW-0812">Transmembrane</keyword>